<dbReference type="SUPFAM" id="SSF161098">
    <property type="entry name" value="MetI-like"/>
    <property type="match status" value="1"/>
</dbReference>
<feature type="transmembrane region" description="Helical" evidence="7">
    <location>
        <begin position="265"/>
        <end position="285"/>
    </location>
</feature>
<comment type="caution">
    <text evidence="9">The sequence shown here is derived from an EMBL/GenBank/DDBJ whole genome shotgun (WGS) entry which is preliminary data.</text>
</comment>
<keyword evidence="4 7" id="KW-0812">Transmembrane</keyword>
<proteinExistence type="inferred from homology"/>
<comment type="subcellular location">
    <subcellularLocation>
        <location evidence="1 7">Cell membrane</location>
        <topology evidence="1 7">Multi-pass membrane protein</topology>
    </subcellularLocation>
</comment>
<dbReference type="InterPro" id="IPR051393">
    <property type="entry name" value="ABC_transporter_permease"/>
</dbReference>
<evidence type="ECO:0000256" key="5">
    <source>
        <dbReference type="ARBA" id="ARBA00022989"/>
    </source>
</evidence>
<keyword evidence="6 7" id="KW-0472">Membrane</keyword>
<evidence type="ECO:0000256" key="2">
    <source>
        <dbReference type="ARBA" id="ARBA00022448"/>
    </source>
</evidence>
<dbReference type="InterPro" id="IPR000515">
    <property type="entry name" value="MetI-like"/>
</dbReference>
<feature type="transmembrane region" description="Helical" evidence="7">
    <location>
        <begin position="201"/>
        <end position="223"/>
    </location>
</feature>
<dbReference type="PROSITE" id="PS50928">
    <property type="entry name" value="ABC_TM1"/>
    <property type="match status" value="1"/>
</dbReference>
<protein>
    <submittedName>
        <fullName evidence="9">Carbohydrate ABC transporter membrane protein 1 (CUT1 family)</fullName>
    </submittedName>
</protein>
<feature type="transmembrane region" description="Helical" evidence="7">
    <location>
        <begin position="104"/>
        <end position="125"/>
    </location>
</feature>
<keyword evidence="10" id="KW-1185">Reference proteome</keyword>
<evidence type="ECO:0000256" key="3">
    <source>
        <dbReference type="ARBA" id="ARBA00022475"/>
    </source>
</evidence>
<dbReference type="GO" id="GO:0055085">
    <property type="term" value="P:transmembrane transport"/>
    <property type="evidence" value="ECO:0007669"/>
    <property type="project" value="InterPro"/>
</dbReference>
<dbReference type="Pfam" id="PF00528">
    <property type="entry name" value="BPD_transp_1"/>
    <property type="match status" value="1"/>
</dbReference>
<name>A0A4R3K2C8_9FIRM</name>
<evidence type="ECO:0000256" key="4">
    <source>
        <dbReference type="ARBA" id="ARBA00022692"/>
    </source>
</evidence>
<dbReference type="OrthoDB" id="367897at2"/>
<evidence type="ECO:0000256" key="1">
    <source>
        <dbReference type="ARBA" id="ARBA00004651"/>
    </source>
</evidence>
<dbReference type="Proteomes" id="UP000295726">
    <property type="component" value="Unassembled WGS sequence"/>
</dbReference>
<evidence type="ECO:0000256" key="7">
    <source>
        <dbReference type="RuleBase" id="RU363032"/>
    </source>
</evidence>
<organism evidence="9 10">
    <name type="scientific">Muricomes intestini</name>
    <dbReference type="NCBI Taxonomy" id="1796634"/>
    <lineage>
        <taxon>Bacteria</taxon>
        <taxon>Bacillati</taxon>
        <taxon>Bacillota</taxon>
        <taxon>Clostridia</taxon>
        <taxon>Lachnospirales</taxon>
        <taxon>Lachnospiraceae</taxon>
        <taxon>Muricomes</taxon>
    </lineage>
</organism>
<evidence type="ECO:0000313" key="10">
    <source>
        <dbReference type="Proteomes" id="UP000295726"/>
    </source>
</evidence>
<dbReference type="PANTHER" id="PTHR30193">
    <property type="entry name" value="ABC TRANSPORTER PERMEASE PROTEIN"/>
    <property type="match status" value="1"/>
</dbReference>
<evidence type="ECO:0000259" key="8">
    <source>
        <dbReference type="PROSITE" id="PS50928"/>
    </source>
</evidence>
<dbReference type="EMBL" id="SLZZ01000024">
    <property type="protein sequence ID" value="TCS76420.1"/>
    <property type="molecule type" value="Genomic_DNA"/>
</dbReference>
<sequence length="291" mass="32430">MKKSKLYPWYFAAGAIIIYTTLCVIPGIIGIGYAFTDWSAYSKEIHFVGWENFKKLFSADTNYMKYITNTLLFTAVTTVAKSGLGLLFALALSKNIKLKNFHRGVMYMPSVLSILIIGLVFTSILNPKVGILNQTLRTVGLDSMTQQWLTNPKIAFWSVMAVDIWRGTGYIMTMLIVGILAIPQVYYEAAGIDGASGWNKFIHITLPMLKQTLAVTIVLNVLYGMKVFDMVYALTNGGPGHTTEVMYTAVFKQFSQGLYAEGTTISSVMFIIMVVTGFFMIKVLTKDEVQE</sequence>
<feature type="transmembrane region" description="Helical" evidence="7">
    <location>
        <begin position="71"/>
        <end position="92"/>
    </location>
</feature>
<dbReference type="GO" id="GO:0005886">
    <property type="term" value="C:plasma membrane"/>
    <property type="evidence" value="ECO:0007669"/>
    <property type="project" value="UniProtKB-SubCell"/>
</dbReference>
<keyword evidence="5 7" id="KW-1133">Transmembrane helix</keyword>
<evidence type="ECO:0000313" key="9">
    <source>
        <dbReference type="EMBL" id="TCS76420.1"/>
    </source>
</evidence>
<comment type="similarity">
    <text evidence="7">Belongs to the binding-protein-dependent transport system permease family.</text>
</comment>
<gene>
    <name evidence="9" type="ORF">EDD59_12436</name>
</gene>
<dbReference type="CDD" id="cd06261">
    <property type="entry name" value="TM_PBP2"/>
    <property type="match status" value="1"/>
</dbReference>
<feature type="transmembrane region" description="Helical" evidence="7">
    <location>
        <begin position="170"/>
        <end position="189"/>
    </location>
</feature>
<dbReference type="RefSeq" id="WP_132382935.1">
    <property type="nucleotide sequence ID" value="NZ_DAIQXH010000017.1"/>
</dbReference>
<evidence type="ECO:0000256" key="6">
    <source>
        <dbReference type="ARBA" id="ARBA00023136"/>
    </source>
</evidence>
<keyword evidence="3" id="KW-1003">Cell membrane</keyword>
<reference evidence="9 10" key="1">
    <citation type="submission" date="2019-03" db="EMBL/GenBank/DDBJ databases">
        <title>Genomic Encyclopedia of Type Strains, Phase IV (KMG-IV): sequencing the most valuable type-strain genomes for metagenomic binning, comparative biology and taxonomic classification.</title>
        <authorList>
            <person name="Goeker M."/>
        </authorList>
    </citation>
    <scope>NUCLEOTIDE SEQUENCE [LARGE SCALE GENOMIC DNA]</scope>
    <source>
        <strain evidence="9 10">DSM 29489</strain>
    </source>
</reference>
<feature type="transmembrane region" description="Helical" evidence="7">
    <location>
        <begin position="7"/>
        <end position="35"/>
    </location>
</feature>
<dbReference type="PANTHER" id="PTHR30193:SF37">
    <property type="entry name" value="INNER MEMBRANE ABC TRANSPORTER PERMEASE PROTEIN YCJO"/>
    <property type="match status" value="1"/>
</dbReference>
<feature type="domain" description="ABC transmembrane type-1" evidence="8">
    <location>
        <begin position="67"/>
        <end position="280"/>
    </location>
</feature>
<dbReference type="InterPro" id="IPR035906">
    <property type="entry name" value="MetI-like_sf"/>
</dbReference>
<accession>A0A4R3K2C8</accession>
<dbReference type="Gene3D" id="1.10.3720.10">
    <property type="entry name" value="MetI-like"/>
    <property type="match status" value="1"/>
</dbReference>
<dbReference type="AlphaFoldDB" id="A0A4R3K2C8"/>
<keyword evidence="2 7" id="KW-0813">Transport</keyword>